<name>A0A2U9R2U6_PICKU</name>
<evidence type="ECO:0000256" key="6">
    <source>
        <dbReference type="ARBA" id="ARBA00022968"/>
    </source>
</evidence>
<dbReference type="InterPro" id="IPR029044">
    <property type="entry name" value="Nucleotide-diphossugar_trans"/>
</dbReference>
<keyword evidence="9 10" id="KW-0472">Membrane</keyword>
<evidence type="ECO:0000256" key="7">
    <source>
        <dbReference type="ARBA" id="ARBA00022989"/>
    </source>
</evidence>
<evidence type="ECO:0000256" key="10">
    <source>
        <dbReference type="SAM" id="Phobius"/>
    </source>
</evidence>
<evidence type="ECO:0000256" key="8">
    <source>
        <dbReference type="ARBA" id="ARBA00023034"/>
    </source>
</evidence>
<dbReference type="PANTHER" id="PTHR31646:SF1">
    <property type="entry name" value="ALPHA-1,2-MANNOSYLTRANSFERASE MNN2"/>
    <property type="match status" value="1"/>
</dbReference>
<accession>A0A2U9R2U6</accession>
<comment type="subcellular location">
    <subcellularLocation>
        <location evidence="1">Golgi apparatus membrane</location>
        <topology evidence="1">Single-pass type II membrane protein</topology>
    </subcellularLocation>
</comment>
<dbReference type="GeneID" id="40383261"/>
<keyword evidence="5 10" id="KW-0812">Transmembrane</keyword>
<dbReference type="GO" id="GO:0000139">
    <property type="term" value="C:Golgi membrane"/>
    <property type="evidence" value="ECO:0007669"/>
    <property type="project" value="UniProtKB-SubCell"/>
</dbReference>
<gene>
    <name evidence="11" type="ORF">C5L36_0B07460</name>
</gene>
<dbReference type="STRING" id="4909.A0A2U9R2U6"/>
<dbReference type="RefSeq" id="XP_029320973.1">
    <property type="nucleotide sequence ID" value="XM_029465114.1"/>
</dbReference>
<dbReference type="Pfam" id="PF11051">
    <property type="entry name" value="Mannosyl_trans3"/>
    <property type="match status" value="1"/>
</dbReference>
<keyword evidence="12" id="KW-1185">Reference proteome</keyword>
<evidence type="ECO:0000256" key="3">
    <source>
        <dbReference type="ARBA" id="ARBA00009105"/>
    </source>
</evidence>
<keyword evidence="4" id="KW-0808">Transferase</keyword>
<reference evidence="11 12" key="1">
    <citation type="submission" date="2018-06" db="EMBL/GenBank/DDBJ databases">
        <title>Population genomics shows no distinction between pathogenic Candida krusei and environmental Pichia kudriavzevii: One species, four names.</title>
        <authorList>
            <person name="Douglass A.P."/>
            <person name="Offei B."/>
            <person name="Braun-Galleani S."/>
            <person name="Coughlan A.Y."/>
            <person name="Martos A."/>
            <person name="Ortiz-Merino R.A."/>
            <person name="Byrne K.P."/>
            <person name="Wolfe K.H."/>
        </authorList>
    </citation>
    <scope>NUCLEOTIDE SEQUENCE [LARGE SCALE GENOMIC DNA]</scope>
    <source>
        <strain evidence="11 12">CBS573</strain>
    </source>
</reference>
<comment type="similarity">
    <text evidence="3">Belongs to the MNN1/MNT family.</text>
</comment>
<dbReference type="AlphaFoldDB" id="A0A2U9R2U6"/>
<organism evidence="11 12">
    <name type="scientific">Pichia kudriavzevii</name>
    <name type="common">Yeast</name>
    <name type="synonym">Issatchenkia orientalis</name>
    <dbReference type="NCBI Taxonomy" id="4909"/>
    <lineage>
        <taxon>Eukaryota</taxon>
        <taxon>Fungi</taxon>
        <taxon>Dikarya</taxon>
        <taxon>Ascomycota</taxon>
        <taxon>Saccharomycotina</taxon>
        <taxon>Pichiomycetes</taxon>
        <taxon>Pichiales</taxon>
        <taxon>Pichiaceae</taxon>
        <taxon>Pichia</taxon>
    </lineage>
</organism>
<keyword evidence="6" id="KW-0735">Signal-anchor</keyword>
<evidence type="ECO:0000256" key="9">
    <source>
        <dbReference type="ARBA" id="ARBA00023136"/>
    </source>
</evidence>
<evidence type="ECO:0000313" key="11">
    <source>
        <dbReference type="EMBL" id="AWU75496.1"/>
    </source>
</evidence>
<feature type="transmembrane region" description="Helical" evidence="10">
    <location>
        <begin position="12"/>
        <end position="30"/>
    </location>
</feature>
<evidence type="ECO:0008006" key="13">
    <source>
        <dbReference type="Google" id="ProtNLM"/>
    </source>
</evidence>
<evidence type="ECO:0000256" key="2">
    <source>
        <dbReference type="ARBA" id="ARBA00004922"/>
    </source>
</evidence>
<comment type="pathway">
    <text evidence="2">Protein modification; protein glycosylation.</text>
</comment>
<protein>
    <recommendedName>
        <fullName evidence="13">Alpha-1,2-mannosyltransferase MNN2</fullName>
    </recommendedName>
</protein>
<evidence type="ECO:0000256" key="4">
    <source>
        <dbReference type="ARBA" id="ARBA00022679"/>
    </source>
</evidence>
<dbReference type="InterPro" id="IPR022751">
    <property type="entry name" value="Alpha_mannosyltransferase"/>
</dbReference>
<dbReference type="OrthoDB" id="430354at2759"/>
<evidence type="ECO:0000256" key="5">
    <source>
        <dbReference type="ARBA" id="ARBA00022692"/>
    </source>
</evidence>
<evidence type="ECO:0000256" key="1">
    <source>
        <dbReference type="ARBA" id="ARBA00004323"/>
    </source>
</evidence>
<dbReference type="EMBL" id="CP028774">
    <property type="protein sequence ID" value="AWU75496.1"/>
    <property type="molecule type" value="Genomic_DNA"/>
</dbReference>
<dbReference type="GO" id="GO:0000026">
    <property type="term" value="F:alpha-1,2-mannosyltransferase activity"/>
    <property type="evidence" value="ECO:0007669"/>
    <property type="project" value="TreeGrafter"/>
</dbReference>
<proteinExistence type="inferred from homology"/>
<dbReference type="KEGG" id="pkz:C5L36_0B07460"/>
<dbReference type="VEuPathDB" id="FungiDB:C5L36_0B07460"/>
<dbReference type="SUPFAM" id="SSF53448">
    <property type="entry name" value="Nucleotide-diphospho-sugar transferases"/>
    <property type="match status" value="1"/>
</dbReference>
<sequence>MSVRINRLFKGKTGIVTIVVTTLIFLLIGISSRNDYSLETSYQNAQSIHSLVKEKSSNYWNSLRTSADVKEALHTELNDEVRKLNKVNSLSFLKGSGIIHEFFGNFFDKLHEFKSSYPLKRRMTLDEKGRPHIDVVHFFASEQDDLSEEKLLDLFDYPPEFIDDLTFKHSKVVEQLPDFKPKFYSGDGYAIVGGGKFSWYSFLAVKSLREVGAKLPIEIILPTAEDYEELLCDKLLPELNARCVQMETVFGVENIKKLSLTGYQLKGLALLSSSFENVFLLDSDSYAVSNPEPIFRSKLYSKYNMITWPDFWRRTTSPLYYKIAGIEVPEDPVRHINDVYTNVNHMDLNKGKSRIDIDPKKDYQFHDRPNTLMDWTTESGEMLINKSVHFKTLLLALYYNFDGPYGYHPLLSQGGAGEGDKETFVAAANYFKLPYYQVYKRPDKAMGFWNIFNTFEHGAIVQYDPLKDYENVQKIISKIEADMGNTDSGDYHYDYEKYFQNGLSVEDSIPMFYHCHDPKFDPFYLINEKKMFVRDEDNKETDTRRRILGADFPRGDIDLELSLWEIANSYICEKGFQFPIFNGNDYKQFCHVDVPEQLDFLKKSNQYIVKHYDPSTGNKNLESSNNLFEVPADST</sequence>
<keyword evidence="8" id="KW-0333">Golgi apparatus</keyword>
<keyword evidence="7 10" id="KW-1133">Transmembrane helix</keyword>
<dbReference type="Proteomes" id="UP000249293">
    <property type="component" value="Chromosome 2"/>
</dbReference>
<evidence type="ECO:0000313" key="12">
    <source>
        <dbReference type="Proteomes" id="UP000249293"/>
    </source>
</evidence>
<dbReference type="PANTHER" id="PTHR31646">
    <property type="entry name" value="ALPHA-1,2-MANNOSYLTRANSFERASE MNN2"/>
    <property type="match status" value="1"/>
</dbReference>
<dbReference type="GO" id="GO:0046354">
    <property type="term" value="P:mannan biosynthetic process"/>
    <property type="evidence" value="ECO:0007669"/>
    <property type="project" value="UniProtKB-ARBA"/>
</dbReference>